<gene>
    <name evidence="5" type="ORF">SAMN02910451_03078</name>
</gene>
<keyword evidence="6" id="KW-1185">Reference proteome</keyword>
<accession>A0A1G5GWX0</accession>
<dbReference type="GO" id="GO:0005829">
    <property type="term" value="C:cytosol"/>
    <property type="evidence" value="ECO:0007669"/>
    <property type="project" value="TreeGrafter"/>
</dbReference>
<dbReference type="OrthoDB" id="9791628at2"/>
<dbReference type="InterPro" id="IPR006683">
    <property type="entry name" value="Thioestr_dom"/>
</dbReference>
<evidence type="ECO:0000256" key="2">
    <source>
        <dbReference type="ARBA" id="ARBA00022801"/>
    </source>
</evidence>
<evidence type="ECO:0000259" key="4">
    <source>
        <dbReference type="PROSITE" id="PS51770"/>
    </source>
</evidence>
<dbReference type="Pfam" id="PF03061">
    <property type="entry name" value="4HBT"/>
    <property type="match status" value="1"/>
</dbReference>
<dbReference type="GO" id="GO:0009062">
    <property type="term" value="P:fatty acid catabolic process"/>
    <property type="evidence" value="ECO:0007669"/>
    <property type="project" value="TreeGrafter"/>
</dbReference>
<dbReference type="InterPro" id="IPR033120">
    <property type="entry name" value="HOTDOG_ACOT"/>
</dbReference>
<evidence type="ECO:0000256" key="1">
    <source>
        <dbReference type="ARBA" id="ARBA00010458"/>
    </source>
</evidence>
<dbReference type="PANTHER" id="PTHR11049">
    <property type="entry name" value="ACYL COENZYME A THIOESTER HYDROLASE"/>
    <property type="match status" value="1"/>
</dbReference>
<evidence type="ECO:0000256" key="3">
    <source>
        <dbReference type="PROSITE-ProRule" id="PRU01106"/>
    </source>
</evidence>
<dbReference type="PANTHER" id="PTHR11049:SF24">
    <property type="entry name" value="CYTOSOLIC ACYL COENZYME A THIOESTER HYDROLASE"/>
    <property type="match status" value="1"/>
</dbReference>
<proteinExistence type="inferred from homology"/>
<dbReference type="AlphaFoldDB" id="A0A1G5GWX0"/>
<evidence type="ECO:0000313" key="5">
    <source>
        <dbReference type="EMBL" id="SCY55901.1"/>
    </source>
</evidence>
<dbReference type="Gene3D" id="3.10.129.10">
    <property type="entry name" value="Hotdog Thioesterase"/>
    <property type="match status" value="1"/>
</dbReference>
<dbReference type="PROSITE" id="PS51770">
    <property type="entry name" value="HOTDOG_ACOT"/>
    <property type="match status" value="1"/>
</dbReference>
<comment type="similarity">
    <text evidence="1">Belongs to the acyl coenzyme A hydrolase family.</text>
</comment>
<dbReference type="GO" id="GO:0052816">
    <property type="term" value="F:long-chain fatty acyl-CoA hydrolase activity"/>
    <property type="evidence" value="ECO:0007669"/>
    <property type="project" value="TreeGrafter"/>
</dbReference>
<reference evidence="6" key="1">
    <citation type="submission" date="2016-10" db="EMBL/GenBank/DDBJ databases">
        <authorList>
            <person name="Varghese N."/>
            <person name="Submissions S."/>
        </authorList>
    </citation>
    <scope>NUCLEOTIDE SEQUENCE [LARGE SCALE GENOMIC DNA]</scope>
    <source>
        <strain evidence="6">XBD2006</strain>
    </source>
</reference>
<dbReference type="RefSeq" id="WP_035780829.1">
    <property type="nucleotide sequence ID" value="NZ_FMUR01000026.1"/>
</dbReference>
<dbReference type="EMBL" id="FMUR01000026">
    <property type="protein sequence ID" value="SCY55901.1"/>
    <property type="molecule type" value="Genomic_DNA"/>
</dbReference>
<dbReference type="GO" id="GO:0006637">
    <property type="term" value="P:acyl-CoA metabolic process"/>
    <property type="evidence" value="ECO:0007669"/>
    <property type="project" value="TreeGrafter"/>
</dbReference>
<dbReference type="InterPro" id="IPR029069">
    <property type="entry name" value="HotDog_dom_sf"/>
</dbReference>
<dbReference type="Proteomes" id="UP000183047">
    <property type="component" value="Unassembled WGS sequence"/>
</dbReference>
<sequence>MGKVFHVDHQIDKKNVEDSVTEWTKVVEYSDINSEKRLFGGKLMSWIDEVARTVAIRHSGNPVITAAVDNMQFKQGAKLDDIIVIIGKITYVGRTSMEIRVDTYVEDRRNGMRHVLNRAYLTEVCIDDDDTPAIVPYGLNIRTANERAEWEGAEKRIILRKKRRMEGF</sequence>
<keyword evidence="2 3" id="KW-0378">Hydrolase</keyword>
<dbReference type="SUPFAM" id="SSF54637">
    <property type="entry name" value="Thioesterase/thiol ester dehydrase-isomerase"/>
    <property type="match status" value="1"/>
</dbReference>
<evidence type="ECO:0000313" key="6">
    <source>
        <dbReference type="Proteomes" id="UP000183047"/>
    </source>
</evidence>
<dbReference type="STRING" id="185008.bhn_I0573"/>
<feature type="domain" description="HotDog ACOT-type" evidence="4">
    <location>
        <begin position="17"/>
        <end position="129"/>
    </location>
</feature>
<name>A0A1G5GWX0_9FIRM</name>
<organism evidence="5 6">
    <name type="scientific">Butyrivibrio hungatei</name>
    <dbReference type="NCBI Taxonomy" id="185008"/>
    <lineage>
        <taxon>Bacteria</taxon>
        <taxon>Bacillati</taxon>
        <taxon>Bacillota</taxon>
        <taxon>Clostridia</taxon>
        <taxon>Lachnospirales</taxon>
        <taxon>Lachnospiraceae</taxon>
        <taxon>Butyrivibrio</taxon>
    </lineage>
</organism>
<protein>
    <submittedName>
        <fullName evidence="5">Acyl-CoA hydrolase</fullName>
    </submittedName>
</protein>
<dbReference type="CDD" id="cd03442">
    <property type="entry name" value="BFIT_BACH"/>
    <property type="match status" value="1"/>
</dbReference>
<dbReference type="InterPro" id="IPR040170">
    <property type="entry name" value="Cytosol_ACT"/>
</dbReference>